<evidence type="ECO:0000256" key="1">
    <source>
        <dbReference type="ARBA" id="ARBA00006484"/>
    </source>
</evidence>
<evidence type="ECO:0000313" key="3">
    <source>
        <dbReference type="EMBL" id="QJC27320.1"/>
    </source>
</evidence>
<dbReference type="PRINTS" id="PR00081">
    <property type="entry name" value="GDHRDH"/>
</dbReference>
<dbReference type="PANTHER" id="PTHR43669">
    <property type="entry name" value="5-KETO-D-GLUCONATE 5-REDUCTASE"/>
    <property type="match status" value="1"/>
</dbReference>
<dbReference type="PROSITE" id="PS00061">
    <property type="entry name" value="ADH_SHORT"/>
    <property type="match status" value="1"/>
</dbReference>
<name>A0A858PXL3_9RICK</name>
<organism evidence="3 4">
    <name type="scientific">Anaplasma platys</name>
    <dbReference type="NCBI Taxonomy" id="949"/>
    <lineage>
        <taxon>Bacteria</taxon>
        <taxon>Pseudomonadati</taxon>
        <taxon>Pseudomonadota</taxon>
        <taxon>Alphaproteobacteria</taxon>
        <taxon>Rickettsiales</taxon>
        <taxon>Anaplasmataceae</taxon>
        <taxon>Anaplasma</taxon>
    </lineage>
</organism>
<keyword evidence="2" id="KW-0560">Oxidoreductase</keyword>
<dbReference type="SUPFAM" id="SSF51735">
    <property type="entry name" value="NAD(P)-binding Rossmann-fold domains"/>
    <property type="match status" value="1"/>
</dbReference>
<dbReference type="Proteomes" id="UP000500930">
    <property type="component" value="Chromosome"/>
</dbReference>
<dbReference type="CDD" id="cd05233">
    <property type="entry name" value="SDR_c"/>
    <property type="match status" value="1"/>
</dbReference>
<protein>
    <submittedName>
        <fullName evidence="3">Putative oxidoreductase YciK</fullName>
    </submittedName>
</protein>
<dbReference type="AlphaFoldDB" id="A0A858PXL3"/>
<dbReference type="InterPro" id="IPR036291">
    <property type="entry name" value="NAD(P)-bd_dom_sf"/>
</dbReference>
<comment type="similarity">
    <text evidence="1">Belongs to the short-chain dehydrogenases/reductases (SDR) family.</text>
</comment>
<accession>A0A858PXL3</accession>
<dbReference type="KEGG" id="aplt:ANPL_01050"/>
<dbReference type="Pfam" id="PF00106">
    <property type="entry name" value="adh_short"/>
    <property type="match status" value="1"/>
</dbReference>
<dbReference type="InterPro" id="IPR002347">
    <property type="entry name" value="SDR_fam"/>
</dbReference>
<reference evidence="3 4" key="1">
    <citation type="journal article" date="2020" name="Pathogens">
        <title>First Whole Genome Sequence of Anaplasma platys, an Obligate Intracellular Rickettsial Pathogen of Dogs.</title>
        <authorList>
            <person name="Llanes A."/>
            <person name="Rajeev S."/>
        </authorList>
    </citation>
    <scope>NUCLEOTIDE SEQUENCE [LARGE SCALE GENOMIC DNA]</scope>
    <source>
        <strain evidence="3 4">S3</strain>
    </source>
</reference>
<dbReference type="Gene3D" id="3.40.50.720">
    <property type="entry name" value="NAD(P)-binding Rossmann-like Domain"/>
    <property type="match status" value="1"/>
</dbReference>
<gene>
    <name evidence="3" type="primary">yciK</name>
    <name evidence="3" type="ORF">ANPL_01050</name>
</gene>
<dbReference type="InterPro" id="IPR020904">
    <property type="entry name" value="Sc_DH/Rdtase_CS"/>
</dbReference>
<dbReference type="EMBL" id="CP046391">
    <property type="protein sequence ID" value="QJC27320.1"/>
    <property type="molecule type" value="Genomic_DNA"/>
</dbReference>
<keyword evidence="4" id="KW-1185">Reference proteome</keyword>
<proteinExistence type="inferred from homology"/>
<sequence length="247" mass="26373">MVARASVMEGLLHGKVALITGASGSIGSAVAERFAREGAGVVLAARNVGNMKSLCEEIQSSGGEVMLAAIDLSDQESIKSLALSIENKYSRLDILVSAAAVAGSIASVQECEVSMWQEIMGVNLYANWHLIRQFDALLKNSEAGRAIFVTSEAPRALLSYSYFAPYATSKVALEALVQVYAAETKHSKLCVNMVCPGPVASSIYSAIFPAQDQTKLPQPRQLTDKFVELASDECNTTGQVYELTVSE</sequence>
<evidence type="ECO:0000313" key="4">
    <source>
        <dbReference type="Proteomes" id="UP000500930"/>
    </source>
</evidence>
<evidence type="ECO:0000256" key="2">
    <source>
        <dbReference type="ARBA" id="ARBA00023002"/>
    </source>
</evidence>
<dbReference type="PANTHER" id="PTHR43669:SF3">
    <property type="entry name" value="ALCOHOL DEHYDROGENASE, PUTATIVE (AFU_ORTHOLOGUE AFUA_3G03445)-RELATED"/>
    <property type="match status" value="1"/>
</dbReference>
<dbReference type="GO" id="GO:0016491">
    <property type="term" value="F:oxidoreductase activity"/>
    <property type="evidence" value="ECO:0007669"/>
    <property type="project" value="UniProtKB-KW"/>
</dbReference>